<feature type="domain" description="Skg3/CAF120-like PH-like" evidence="2">
    <location>
        <begin position="412"/>
        <end position="471"/>
    </location>
</feature>
<evidence type="ECO:0000313" key="3">
    <source>
        <dbReference type="EMBL" id="CDR47818.1"/>
    </source>
</evidence>
<dbReference type="PhylomeDB" id="A0A061BEM0"/>
<evidence type="ECO:0000256" key="1">
    <source>
        <dbReference type="SAM" id="MobiDB-lite"/>
    </source>
</evidence>
<proteinExistence type="predicted"/>
<dbReference type="InterPro" id="IPR058155">
    <property type="entry name" value="Skg3/CAF120-like_PH"/>
</dbReference>
<reference evidence="3" key="1">
    <citation type="journal article" date="2014" name="Genome Announc.">
        <title>Genome sequence of the yeast Cyberlindnera fabianii (Hansenula fabianii).</title>
        <authorList>
            <person name="Freel K.C."/>
            <person name="Sarilar V."/>
            <person name="Neuveglise C."/>
            <person name="Devillers H."/>
            <person name="Friedrich A."/>
            <person name="Schacherer J."/>
        </authorList>
    </citation>
    <scope>NUCLEOTIDE SEQUENCE</scope>
    <source>
        <strain evidence="3">YJS4271</strain>
    </source>
</reference>
<sequence>MPIKNLFRLKKKQAGSPDSRGSINGNGNGNGNSNGFLGSALGNGSSSFSSHTVNGSNAAIPSATESSTEVSPPQSNGPSAMSSSSSLYTTPATFVSTVSASGSNPVYEQYMQLSKKPDFPQELTPIVTLLNCHAARIYAEGEILLNTEHNGTEENEDDLFFDPAEATIRGTTLYLSSSTTHKPVTLDLLEATIHIQEQHMSLVLSTTHRAAHHLKFHNLKELQGWVSTIMLSVYEYTRLSLCYTASLLSSKATHLSDLHVVMSELKFTKEEWVDIKFSKDAQWLRCYMTISPGNNKHSGNVSFYSSNKTTKRNLICSVSTINNCHAVYPSVVELIDNSSLIRLQGDITLYGLGGSSHSSSNSAISSPIASPNLNNASSPRFSQQPQQQHQKHSRHTSINSISSAMSSSSTKSNKGYPVHNTSLYILPQSHGGVAGYETMIRLLIPLYDAFKLYGRPKKLVADKRSSSSLLFGLPSLPRVKILTTSMARSLIEDNWSLVVSDPLIYFPLFDTQLSALFADDATYSGFGDLRDSIQKANIEHPYTRRMSLVSQSDTPRYVLSLNDLPAGLSTEALNGLQTDEDMDAVAMRLRATSIGSGSNSMAPPSRLRSPSIGSNGRNVSGGGGNGNGTGHKRTTSRASQLREESYTNLNHLMSNAVA</sequence>
<feature type="compositionally biased region" description="Low complexity" evidence="1">
    <location>
        <begin position="33"/>
        <end position="57"/>
    </location>
</feature>
<feature type="compositionally biased region" description="Low complexity" evidence="1">
    <location>
        <begin position="374"/>
        <end position="388"/>
    </location>
</feature>
<dbReference type="OrthoDB" id="5563754at2759"/>
<feature type="domain" description="Skg3/CAF120-like PH-like" evidence="2">
    <location>
        <begin position="255"/>
        <end position="356"/>
    </location>
</feature>
<feature type="region of interest" description="Disordered" evidence="1">
    <location>
        <begin position="594"/>
        <end position="658"/>
    </location>
</feature>
<organism evidence="3">
    <name type="scientific">Cyberlindnera fabianii</name>
    <name type="common">Yeast</name>
    <name type="synonym">Hansenula fabianii</name>
    <dbReference type="NCBI Taxonomy" id="36022"/>
    <lineage>
        <taxon>Eukaryota</taxon>
        <taxon>Fungi</taxon>
        <taxon>Dikarya</taxon>
        <taxon>Ascomycota</taxon>
        <taxon>Saccharomycotina</taxon>
        <taxon>Saccharomycetes</taxon>
        <taxon>Phaffomycetales</taxon>
        <taxon>Phaffomycetaceae</taxon>
        <taxon>Cyberlindnera</taxon>
    </lineage>
</organism>
<feature type="compositionally biased region" description="Polar residues" evidence="1">
    <location>
        <begin position="646"/>
        <end position="658"/>
    </location>
</feature>
<dbReference type="AlphaFoldDB" id="A0A061BEM0"/>
<accession>A0A061BEM0</accession>
<feature type="compositionally biased region" description="Low complexity" evidence="1">
    <location>
        <begin position="396"/>
        <end position="414"/>
    </location>
</feature>
<feature type="region of interest" description="Disordered" evidence="1">
    <location>
        <begin position="1"/>
        <end position="86"/>
    </location>
</feature>
<feature type="compositionally biased region" description="Low complexity" evidence="1">
    <location>
        <begin position="76"/>
        <end position="86"/>
    </location>
</feature>
<feature type="compositionally biased region" description="Polar residues" evidence="1">
    <location>
        <begin position="63"/>
        <end position="74"/>
    </location>
</feature>
<protein>
    <submittedName>
        <fullName evidence="3">CYFA0S38e00210g1_1</fullName>
    </submittedName>
</protein>
<dbReference type="EMBL" id="LK052923">
    <property type="protein sequence ID" value="CDR47818.1"/>
    <property type="molecule type" value="Genomic_DNA"/>
</dbReference>
<evidence type="ECO:0000259" key="2">
    <source>
        <dbReference type="Pfam" id="PF25381"/>
    </source>
</evidence>
<dbReference type="Pfam" id="PF25381">
    <property type="entry name" value="PH_26"/>
    <property type="match status" value="2"/>
</dbReference>
<dbReference type="VEuPathDB" id="FungiDB:BON22_4965"/>
<feature type="region of interest" description="Disordered" evidence="1">
    <location>
        <begin position="374"/>
        <end position="414"/>
    </location>
</feature>
<feature type="compositionally biased region" description="Gly residues" evidence="1">
    <location>
        <begin position="619"/>
        <end position="629"/>
    </location>
</feature>
<gene>
    <name evidence="3" type="ORF">CYFA0S_38e00210g</name>
</gene>
<name>A0A061BEM0_CYBFA</name>